<gene>
    <name evidence="2" type="ORF">GCM10008935_26130</name>
</gene>
<feature type="transmembrane region" description="Helical" evidence="1">
    <location>
        <begin position="110"/>
        <end position="127"/>
    </location>
</feature>
<evidence type="ECO:0000313" key="2">
    <source>
        <dbReference type="EMBL" id="GAA0469071.1"/>
    </source>
</evidence>
<proteinExistence type="predicted"/>
<dbReference type="EMBL" id="BAAACZ010000026">
    <property type="protein sequence ID" value="GAA0469071.1"/>
    <property type="molecule type" value="Genomic_DNA"/>
</dbReference>
<keyword evidence="1" id="KW-1133">Transmembrane helix</keyword>
<feature type="transmembrane region" description="Helical" evidence="1">
    <location>
        <begin position="204"/>
        <end position="227"/>
    </location>
</feature>
<feature type="transmembrane region" description="Helical" evidence="1">
    <location>
        <begin position="173"/>
        <end position="192"/>
    </location>
</feature>
<name>A0ABN1A6X5_9BACI</name>
<keyword evidence="1" id="KW-0812">Transmembrane</keyword>
<dbReference type="Proteomes" id="UP001500740">
    <property type="component" value="Unassembled WGS sequence"/>
</dbReference>
<evidence type="ECO:0008006" key="4">
    <source>
        <dbReference type="Google" id="ProtNLM"/>
    </source>
</evidence>
<organism evidence="2 3">
    <name type="scientific">Alkalibacillus silvisoli</name>
    <dbReference type="NCBI Taxonomy" id="392823"/>
    <lineage>
        <taxon>Bacteria</taxon>
        <taxon>Bacillati</taxon>
        <taxon>Bacillota</taxon>
        <taxon>Bacilli</taxon>
        <taxon>Bacillales</taxon>
        <taxon>Bacillaceae</taxon>
        <taxon>Alkalibacillus</taxon>
    </lineage>
</organism>
<evidence type="ECO:0000256" key="1">
    <source>
        <dbReference type="SAM" id="Phobius"/>
    </source>
</evidence>
<feature type="transmembrane region" description="Helical" evidence="1">
    <location>
        <begin position="51"/>
        <end position="72"/>
    </location>
</feature>
<reference evidence="2 3" key="1">
    <citation type="journal article" date="2019" name="Int. J. Syst. Evol. Microbiol.">
        <title>The Global Catalogue of Microorganisms (GCM) 10K type strain sequencing project: providing services to taxonomists for standard genome sequencing and annotation.</title>
        <authorList>
            <consortium name="The Broad Institute Genomics Platform"/>
            <consortium name="The Broad Institute Genome Sequencing Center for Infectious Disease"/>
            <person name="Wu L."/>
            <person name="Ma J."/>
        </authorList>
    </citation>
    <scope>NUCLEOTIDE SEQUENCE [LARGE SCALE GENOMIC DNA]</scope>
    <source>
        <strain evidence="2 3">JCM 14193</strain>
    </source>
</reference>
<sequence length="239" mass="28109">MLYLNLSEIFTNRELAIGFWMIAFIVMILTIRNVRKEIPKIIKAAISGKLLIWYTSMLLYFIVMIIFLFKVGYWELRLLKGTIIWFFVVGVVSSFGAVEKAKDSTYFVNFLKNNFKLLILLQFIVNLYSLPLIWELILVPFIVFIAILTIVLERPGYTGYEYRKTKEILNTTLAIIGIFILFYSIVSLIINWNDIVVEDLIKAILLPILLSFLFVFYMYSFVLYATYEMTFMRLGLKKR</sequence>
<keyword evidence="1" id="KW-0472">Membrane</keyword>
<accession>A0ABN1A6X5</accession>
<comment type="caution">
    <text evidence="2">The sequence shown here is derived from an EMBL/GenBank/DDBJ whole genome shotgun (WGS) entry which is preliminary data.</text>
</comment>
<evidence type="ECO:0000313" key="3">
    <source>
        <dbReference type="Proteomes" id="UP001500740"/>
    </source>
</evidence>
<feature type="transmembrane region" description="Helical" evidence="1">
    <location>
        <begin position="78"/>
        <end position="98"/>
    </location>
</feature>
<protein>
    <recommendedName>
        <fullName evidence="4">DUF1361 domain-containing protein</fullName>
    </recommendedName>
</protein>
<keyword evidence="3" id="KW-1185">Reference proteome</keyword>
<feature type="transmembrane region" description="Helical" evidence="1">
    <location>
        <begin position="133"/>
        <end position="152"/>
    </location>
</feature>
<feature type="transmembrane region" description="Helical" evidence="1">
    <location>
        <begin position="15"/>
        <end position="31"/>
    </location>
</feature>
<dbReference type="RefSeq" id="WP_343784258.1">
    <property type="nucleotide sequence ID" value="NZ_BAAACZ010000026.1"/>
</dbReference>